<dbReference type="Proteomes" id="UP001497600">
    <property type="component" value="Chromosome B"/>
</dbReference>
<evidence type="ECO:0000256" key="2">
    <source>
        <dbReference type="ARBA" id="ARBA00022723"/>
    </source>
</evidence>
<evidence type="ECO:0000313" key="10">
    <source>
        <dbReference type="Proteomes" id="UP001497600"/>
    </source>
</evidence>
<evidence type="ECO:0000256" key="3">
    <source>
        <dbReference type="ARBA" id="ARBA00022771"/>
    </source>
</evidence>
<evidence type="ECO:0000313" key="9">
    <source>
        <dbReference type="EMBL" id="CAK7895826.1"/>
    </source>
</evidence>
<dbReference type="InterPro" id="IPR013087">
    <property type="entry name" value="Znf_C2H2_type"/>
</dbReference>
<organism evidence="9 10">
    <name type="scientific">[Candida] anglica</name>
    <dbReference type="NCBI Taxonomy" id="148631"/>
    <lineage>
        <taxon>Eukaryota</taxon>
        <taxon>Fungi</taxon>
        <taxon>Dikarya</taxon>
        <taxon>Ascomycota</taxon>
        <taxon>Saccharomycotina</taxon>
        <taxon>Pichiomycetes</taxon>
        <taxon>Debaryomycetaceae</taxon>
        <taxon>Kurtzmaniella</taxon>
    </lineage>
</organism>
<dbReference type="PROSITE" id="PS00028">
    <property type="entry name" value="ZINC_FINGER_C2H2_1"/>
    <property type="match status" value="1"/>
</dbReference>
<name>A0ABP0E9Z2_9ASCO</name>
<dbReference type="PANTHER" id="PTHR24396:SF19">
    <property type="entry name" value="FI01119P"/>
    <property type="match status" value="1"/>
</dbReference>
<keyword evidence="4" id="KW-0862">Zinc</keyword>
<feature type="domain" description="C2H2-type" evidence="8">
    <location>
        <begin position="350"/>
        <end position="377"/>
    </location>
</feature>
<keyword evidence="10" id="KW-1185">Reference proteome</keyword>
<dbReference type="SMART" id="SM00355">
    <property type="entry name" value="ZnF_C2H2"/>
    <property type="match status" value="1"/>
</dbReference>
<dbReference type="InterPro" id="IPR036236">
    <property type="entry name" value="Znf_C2H2_sf"/>
</dbReference>
<evidence type="ECO:0000256" key="5">
    <source>
        <dbReference type="ARBA" id="ARBA00023242"/>
    </source>
</evidence>
<dbReference type="Gene3D" id="3.30.160.60">
    <property type="entry name" value="Classic Zinc Finger"/>
    <property type="match status" value="1"/>
</dbReference>
<evidence type="ECO:0000256" key="6">
    <source>
        <dbReference type="PROSITE-ProRule" id="PRU00042"/>
    </source>
</evidence>
<protein>
    <submittedName>
        <fullName evidence="9">Transcriptional regulator Stp3p</fullName>
    </submittedName>
</protein>
<evidence type="ECO:0000256" key="1">
    <source>
        <dbReference type="ARBA" id="ARBA00004123"/>
    </source>
</evidence>
<evidence type="ECO:0000256" key="7">
    <source>
        <dbReference type="SAM" id="MobiDB-lite"/>
    </source>
</evidence>
<accession>A0ABP0E9Z2</accession>
<dbReference type="SUPFAM" id="SSF57667">
    <property type="entry name" value="beta-beta-alpha zinc fingers"/>
    <property type="match status" value="1"/>
</dbReference>
<keyword evidence="2" id="KW-0479">Metal-binding</keyword>
<keyword evidence="3 6" id="KW-0863">Zinc-finger</keyword>
<evidence type="ECO:0000259" key="8">
    <source>
        <dbReference type="PROSITE" id="PS50157"/>
    </source>
</evidence>
<evidence type="ECO:0000256" key="4">
    <source>
        <dbReference type="ARBA" id="ARBA00022833"/>
    </source>
</evidence>
<dbReference type="EMBL" id="OZ004254">
    <property type="protein sequence ID" value="CAK7895826.1"/>
    <property type="molecule type" value="Genomic_DNA"/>
</dbReference>
<reference evidence="9 10" key="1">
    <citation type="submission" date="2024-01" db="EMBL/GenBank/DDBJ databases">
        <authorList>
            <consortium name="Genoscope - CEA"/>
            <person name="William W."/>
        </authorList>
    </citation>
    <scope>NUCLEOTIDE SEQUENCE [LARGE SCALE GENOMIC DNA]</scope>
    <source>
        <strain evidence="9 10">29B2s-10</strain>
    </source>
</reference>
<dbReference type="PANTHER" id="PTHR24396">
    <property type="entry name" value="ZINC FINGER PROTEIN"/>
    <property type="match status" value="1"/>
</dbReference>
<sequence length="472" mass="53320">MLQVGLLRLYKENHPYNLLQTKINIFAFINKHLFSASSALFPNAGQILNLANKKFGPSFCAADDLDLFNTYAANAEQIEFQDFKNPGVQNLNNTLDFHPYQEKSNTHYSHSAPVQIRSNSNNNNIGNNGTNNFNQISHHGSHESNQGLVSNFQQIHYQEFQPMPPAQVSVSHYNLNMNGVNGSNDFINDSYFNDFMSNSVNSRDSIDYQSVYGSSSESYVSPLDDEFYKKLSPGTIISEFDSNQSITNEPITAATTATNRKRRLESSPSPNVNFYDVDTIFNDYLMDNSKYNEQSASVPSVVKQEEPESFSIPQPSQTHSQDESDSPIVRRDSNPIKKVKLEGDLSTAKYTCSHCDAKFKVKGYLTRHLKKHNSSKAFMCPFYQENATNVNACKKNVFAGTKCHPTGGFSRRDTYKTHLKALHFIYPPGTKSNERNSIGGRCAGCFKYFENNHRWLDEHIEKGTCEGWVKTP</sequence>
<dbReference type="InterPro" id="IPR051643">
    <property type="entry name" value="Transcr_Reg_ZincFinger"/>
</dbReference>
<dbReference type="PROSITE" id="PS50157">
    <property type="entry name" value="ZINC_FINGER_C2H2_2"/>
    <property type="match status" value="1"/>
</dbReference>
<proteinExistence type="predicted"/>
<gene>
    <name evidence="9" type="primary">STP3</name>
    <name evidence="9" type="ORF">CAAN4_B02168</name>
</gene>
<feature type="region of interest" description="Disordered" evidence="7">
    <location>
        <begin position="296"/>
        <end position="335"/>
    </location>
</feature>
<keyword evidence="5" id="KW-0539">Nucleus</keyword>
<comment type="subcellular location">
    <subcellularLocation>
        <location evidence="1">Nucleus</location>
    </subcellularLocation>
</comment>
<feature type="region of interest" description="Disordered" evidence="7">
    <location>
        <begin position="248"/>
        <end position="269"/>
    </location>
</feature>